<name>A0A9W8NYX4_9AGAR</name>
<gene>
    <name evidence="1" type="ORF">DFH05DRAFT_1495966</name>
</gene>
<dbReference type="AlphaFoldDB" id="A0A9W8NYX4"/>
<dbReference type="InterPro" id="IPR021848">
    <property type="entry name" value="HODM_asu-like"/>
</dbReference>
<sequence>MESVFATFTSLDIIPPFERGILFVVLLAIAAAIAYKSERRSPQPSQSTSGSIAFSEKSKLKEREWGEWPPLSFSYPAVTSSQNPVNLKPIPYRPFKWGAYHVTMGIRDMPWDEWIEADNQMQSYYYIKKHRIATRGTNVVHILPDKAGVVKSASQAAVELVHELAEYLSRRYPDAFSVSRSTTGSIASVKIVPVNDTHDLPPALATKPSLELRPVSIEEAEHAMKISALLVQDDLALMVEGTDGRYYFQGGAICVPGFWRMRDKIGLPLEDIHIQGHVPQYETKLHHSMDRYFKRMSVEKPIIRNNYFFQVIPPKDTRHSIDVLSQSAAESIIENDSIVDPEELAWSTTTNGSEETFNHGHPINPDKRPVVAAENLRLRTERQTLRRLPLSGAIVFTIRTYLFPVEELAKEPGIPARMASAMRSWPEDVRRYKGNGLYEKVMLEYLDKAAEGQLRTGGEEMMKESGKGYPF</sequence>
<organism evidence="1 2">
    <name type="scientific">Lentinula detonsa</name>
    <dbReference type="NCBI Taxonomy" id="2804962"/>
    <lineage>
        <taxon>Eukaryota</taxon>
        <taxon>Fungi</taxon>
        <taxon>Dikarya</taxon>
        <taxon>Basidiomycota</taxon>
        <taxon>Agaricomycotina</taxon>
        <taxon>Agaricomycetes</taxon>
        <taxon>Agaricomycetidae</taxon>
        <taxon>Agaricales</taxon>
        <taxon>Marasmiineae</taxon>
        <taxon>Omphalotaceae</taxon>
        <taxon>Lentinula</taxon>
    </lineage>
</organism>
<protein>
    <submittedName>
        <fullName evidence="1">Uncharacterized protein</fullName>
    </submittedName>
</protein>
<evidence type="ECO:0000313" key="2">
    <source>
        <dbReference type="Proteomes" id="UP001142393"/>
    </source>
</evidence>
<accession>A0A9W8NYX4</accession>
<keyword evidence="2" id="KW-1185">Reference proteome</keyword>
<reference evidence="1 2" key="1">
    <citation type="journal article" date="2023" name="Proc. Natl. Acad. Sci. U.S.A.">
        <title>A global phylogenomic analysis of the shiitake genus Lentinula.</title>
        <authorList>
            <person name="Sierra-Patev S."/>
            <person name="Min B."/>
            <person name="Naranjo-Ortiz M."/>
            <person name="Looney B."/>
            <person name="Konkel Z."/>
            <person name="Slot J.C."/>
            <person name="Sakamoto Y."/>
            <person name="Steenwyk J.L."/>
            <person name="Rokas A."/>
            <person name="Carro J."/>
            <person name="Camarero S."/>
            <person name="Ferreira P."/>
            <person name="Molpeceres G."/>
            <person name="Ruiz-Duenas F.J."/>
            <person name="Serrano A."/>
            <person name="Henrissat B."/>
            <person name="Drula E."/>
            <person name="Hughes K.W."/>
            <person name="Mata J.L."/>
            <person name="Ishikawa N.K."/>
            <person name="Vargas-Isla R."/>
            <person name="Ushijima S."/>
            <person name="Smith C.A."/>
            <person name="Donoghue J."/>
            <person name="Ahrendt S."/>
            <person name="Andreopoulos W."/>
            <person name="He G."/>
            <person name="LaButti K."/>
            <person name="Lipzen A."/>
            <person name="Ng V."/>
            <person name="Riley R."/>
            <person name="Sandor L."/>
            <person name="Barry K."/>
            <person name="Martinez A.T."/>
            <person name="Xiao Y."/>
            <person name="Gibbons J.G."/>
            <person name="Terashima K."/>
            <person name="Grigoriev I.V."/>
            <person name="Hibbett D."/>
        </authorList>
    </citation>
    <scope>NUCLEOTIDE SEQUENCE [LARGE SCALE GENOMIC DNA]</scope>
    <source>
        <strain evidence="1 2">TFB7810</strain>
    </source>
</reference>
<dbReference type="EMBL" id="JANVFU010000008">
    <property type="protein sequence ID" value="KAJ3743426.1"/>
    <property type="molecule type" value="Genomic_DNA"/>
</dbReference>
<comment type="caution">
    <text evidence="1">The sequence shown here is derived from an EMBL/GenBank/DDBJ whole genome shotgun (WGS) entry which is preliminary data.</text>
</comment>
<dbReference type="Pfam" id="PF11927">
    <property type="entry name" value="HODM_asu-like"/>
    <property type="match status" value="1"/>
</dbReference>
<evidence type="ECO:0000313" key="1">
    <source>
        <dbReference type="EMBL" id="KAJ3743426.1"/>
    </source>
</evidence>
<dbReference type="Proteomes" id="UP001142393">
    <property type="component" value="Unassembled WGS sequence"/>
</dbReference>
<proteinExistence type="predicted"/>